<accession>A0A0G4LF74</accession>
<feature type="region of interest" description="Disordered" evidence="1">
    <location>
        <begin position="417"/>
        <end position="449"/>
    </location>
</feature>
<dbReference type="Proteomes" id="UP000045706">
    <property type="component" value="Unassembled WGS sequence"/>
</dbReference>
<reference evidence="3" key="1">
    <citation type="submission" date="2015-05" db="EMBL/GenBank/DDBJ databases">
        <authorList>
            <person name="Fogelqvist Johan"/>
        </authorList>
    </citation>
    <scope>NUCLEOTIDE SEQUENCE [LARGE SCALE GENOMIC DNA]</scope>
</reference>
<protein>
    <submittedName>
        <fullName evidence="2">Uncharacterized protein</fullName>
    </submittedName>
</protein>
<dbReference type="AlphaFoldDB" id="A0A0G4LF74"/>
<gene>
    <name evidence="2" type="ORF">BN1723_002664</name>
</gene>
<feature type="region of interest" description="Disordered" evidence="1">
    <location>
        <begin position="477"/>
        <end position="521"/>
    </location>
</feature>
<proteinExistence type="predicted"/>
<sequence>MAPVPVHLEPFLLFDEYEIWRLKIRSVMILDLPGGCPAIPTSAALKDLVCQGSLWVARTGACRLELHTNVHVKSDGKHVLAAVLERAASVFGHLALWSQLGVRLARDTDVCLPSNVAMFRLYHPSLHSSLLPPAGAQVAGFERLTCSLDFEHNSDEECHRISRASVQASRKKKEELAREVPTLACQSTEQDDDLGGHLPPAGHVNSIHLTTVQVLDRLLGKSTLERLVEVGTMALVTGQHKSSKGIKLARQGLPIPLTILVPAVFHMDYLTAVAHRSKLLPSIASAMAGLEWAQPVNLSKNTAVETKRKAPKDTTELQKLLWKLIISKLKAPRMAVQTKSNTTKQICKPTMNAAVVSTELYVSTQHGVLNKSSLVHEALGSTSNHERYTIGSFTNHEGRVFGVVGVDSWSDWDDRLSDTSQTWQEPPRDGVDCSSGHAEHAFPELPDTDFPTTTDLVHRDVQWSDWDKDSSSFECGDTFQSSSKVHGPPQRSQPCPNGRFGEFDRARSPMSEDSWDEDGKWEDDPALRSAQGFIQHSGGRLVISDQPWPDEPINKAGDRPVAYRMPPLPSTTGGLHGLEEWTGQPACEDEDEDMWDAWDMNDQSEFEW</sequence>
<feature type="compositionally biased region" description="Polar residues" evidence="1">
    <location>
        <begin position="478"/>
        <end position="495"/>
    </location>
</feature>
<name>A0A0G4LF74_VERLO</name>
<feature type="region of interest" description="Disordered" evidence="1">
    <location>
        <begin position="554"/>
        <end position="579"/>
    </location>
</feature>
<organism evidence="2 3">
    <name type="scientific">Verticillium longisporum</name>
    <name type="common">Verticillium dahliae var. longisporum</name>
    <dbReference type="NCBI Taxonomy" id="100787"/>
    <lineage>
        <taxon>Eukaryota</taxon>
        <taxon>Fungi</taxon>
        <taxon>Dikarya</taxon>
        <taxon>Ascomycota</taxon>
        <taxon>Pezizomycotina</taxon>
        <taxon>Sordariomycetes</taxon>
        <taxon>Hypocreomycetidae</taxon>
        <taxon>Glomerellales</taxon>
        <taxon>Plectosphaerellaceae</taxon>
        <taxon>Verticillium</taxon>
    </lineage>
</organism>
<feature type="compositionally biased region" description="Basic and acidic residues" evidence="1">
    <location>
        <begin position="426"/>
        <end position="442"/>
    </location>
</feature>
<evidence type="ECO:0000313" key="3">
    <source>
        <dbReference type="Proteomes" id="UP000045706"/>
    </source>
</evidence>
<evidence type="ECO:0000313" key="2">
    <source>
        <dbReference type="EMBL" id="CRK20697.1"/>
    </source>
</evidence>
<evidence type="ECO:0000256" key="1">
    <source>
        <dbReference type="SAM" id="MobiDB-lite"/>
    </source>
</evidence>
<dbReference type="EMBL" id="CVQI01011113">
    <property type="protein sequence ID" value="CRK20697.1"/>
    <property type="molecule type" value="Genomic_DNA"/>
</dbReference>